<keyword evidence="1" id="KW-1133">Transmembrane helix</keyword>
<gene>
    <name evidence="2" type="ORF">CSSPJE1EN2_LOCUS26666</name>
</gene>
<dbReference type="EMBL" id="CAXHBF010000566">
    <property type="protein sequence ID" value="CAK9856734.1"/>
    <property type="molecule type" value="Genomic_DNA"/>
</dbReference>
<keyword evidence="1" id="KW-0472">Membrane</keyword>
<keyword evidence="3" id="KW-1185">Reference proteome</keyword>
<proteinExistence type="predicted"/>
<accession>A0ABP1A1A9</accession>
<name>A0ABP1A1A9_9BRYO</name>
<dbReference type="Proteomes" id="UP001497522">
    <property type="component" value="Unassembled WGS sequence"/>
</dbReference>
<keyword evidence="1" id="KW-0812">Transmembrane</keyword>
<evidence type="ECO:0000256" key="1">
    <source>
        <dbReference type="SAM" id="Phobius"/>
    </source>
</evidence>
<reference evidence="2" key="1">
    <citation type="submission" date="2024-03" db="EMBL/GenBank/DDBJ databases">
        <authorList>
            <consortium name="ELIXIR-Norway"/>
            <consortium name="Elixir Norway"/>
        </authorList>
    </citation>
    <scope>NUCLEOTIDE SEQUENCE</scope>
</reference>
<evidence type="ECO:0000313" key="2">
    <source>
        <dbReference type="EMBL" id="CAK9856734.1"/>
    </source>
</evidence>
<organism evidence="2 3">
    <name type="scientific">Sphagnum jensenii</name>
    <dbReference type="NCBI Taxonomy" id="128206"/>
    <lineage>
        <taxon>Eukaryota</taxon>
        <taxon>Viridiplantae</taxon>
        <taxon>Streptophyta</taxon>
        <taxon>Embryophyta</taxon>
        <taxon>Bryophyta</taxon>
        <taxon>Sphagnophytina</taxon>
        <taxon>Sphagnopsida</taxon>
        <taxon>Sphagnales</taxon>
        <taxon>Sphagnaceae</taxon>
        <taxon>Sphagnum</taxon>
    </lineage>
</organism>
<comment type="caution">
    <text evidence="2">The sequence shown here is derived from an EMBL/GenBank/DDBJ whole genome shotgun (WGS) entry which is preliminary data.</text>
</comment>
<feature type="transmembrane region" description="Helical" evidence="1">
    <location>
        <begin position="51"/>
        <end position="74"/>
    </location>
</feature>
<sequence length="204" mass="21755">MTGSKGASPTSVFSCCAWSGRNGSSSKRNYAQLRAAGSSKIFNWKACTKQFVLGLLAVTSLLVLSARLVLYITFFSSRHAALLSEQSQGSELLIKTEGYAGFNARGAARMKVEIESTPQLLMRDRDDDDDDVVAGRFTDQVQQQQLLQGETRTKAALVVGSTSSSPGVAFLDELTLNLTAAAGTLGASESLILVQIPPFAKTPK</sequence>
<protein>
    <submittedName>
        <fullName evidence="2">Uncharacterized protein</fullName>
    </submittedName>
</protein>
<evidence type="ECO:0000313" key="3">
    <source>
        <dbReference type="Proteomes" id="UP001497522"/>
    </source>
</evidence>